<feature type="region of interest" description="Disordered" evidence="1">
    <location>
        <begin position="88"/>
        <end position="161"/>
    </location>
</feature>
<feature type="compositionally biased region" description="Basic and acidic residues" evidence="1">
    <location>
        <begin position="476"/>
        <end position="490"/>
    </location>
</feature>
<feature type="compositionally biased region" description="Low complexity" evidence="1">
    <location>
        <begin position="366"/>
        <end position="378"/>
    </location>
</feature>
<name>A0A9P5Q3L2_9AGAR</name>
<feature type="region of interest" description="Disordered" evidence="1">
    <location>
        <begin position="718"/>
        <end position="820"/>
    </location>
</feature>
<protein>
    <submittedName>
        <fullName evidence="2">Uncharacterized protein</fullName>
    </submittedName>
</protein>
<sequence>MTTNLAPGELPTPSCRGSPLRDGHKNSAFSPVPNPDKPDTNATQQETSLAAMLVDSSTAKTRAVAQYDSLQDALSRSMEYNNLPENIYRGLPIVPPKKRGAKRSRSTAPAGSGSARKRSRRDEVDQEPGSWVLDKVPNKLPLAVPDKDKESVVNDDDETDKDTATADVVRLFVVSQTGHVLPTWAQSLPQPSSSSALYFEAITATRNVNTRFVRQSMLPKDRQVGEDVMMEDGENKKGWLFSILDRHKDLKRTSLNDLHSLGSSAPDPSLLMLPRVRLGCFLPRETNEAVSDLNEQGIPNRGTVSNGPDLGDIAMDVDVPADDSDAYSQVEIAVLDDGTDGDEEASSELGIDQLIDDHTQEQPVLVSGSTSVAGAASTPLPKRTSRNFDSAPTTPHRSSARVAAKSPVKSTPSQVKPSVKAKPTATKSKPVIKPPTEDKPSASSSAATVKGTKDNKKQGRPTKANSTPRNAKGKGKAKERVVEEQAKGDETDVDAEAISVPLKLDLRSDSNAVIASGSTPVVTSESDARIAPECTPIGITDPVSGPPEPKTNALASDETETRKSRRSTQRVSSTTATSTSTTPATSTAPATSDSHNPYMSYVNNPSALSYMSTLPHFTPQPNTSVPPPTVNSSTLNTFVPPPPMIPAPNALVPHSLYTPPVIRAEDILQSLPTISALPIALQTYLLSALAGGVTGVLPPAFGGAPGIDMSQIIGSNSTGPLLSSSSTASAPTPSSTLPTQAQPYIPLSSTVTALPVNPGPGHNTRSSRNSSSVHRPTRQSKKQPKSPKSPNSSSMEIKPPMRRRITQKKNTKGIENDLVGDTKRSFIRSVPAETAPVASGSGSADADTDAEGEVDLNFFAPYVVDAMESNHFLLS</sequence>
<evidence type="ECO:0000313" key="3">
    <source>
        <dbReference type="Proteomes" id="UP000772434"/>
    </source>
</evidence>
<feature type="compositionally biased region" description="Polar residues" evidence="1">
    <location>
        <begin position="387"/>
        <end position="397"/>
    </location>
</feature>
<feature type="compositionally biased region" description="Polar residues" evidence="1">
    <location>
        <begin position="763"/>
        <end position="774"/>
    </location>
</feature>
<keyword evidence="3" id="KW-1185">Reference proteome</keyword>
<comment type="caution">
    <text evidence="2">The sequence shown here is derived from an EMBL/GenBank/DDBJ whole genome shotgun (WGS) entry which is preliminary data.</text>
</comment>
<organism evidence="2 3">
    <name type="scientific">Rhodocollybia butyracea</name>
    <dbReference type="NCBI Taxonomy" id="206335"/>
    <lineage>
        <taxon>Eukaryota</taxon>
        <taxon>Fungi</taxon>
        <taxon>Dikarya</taxon>
        <taxon>Basidiomycota</taxon>
        <taxon>Agaricomycotina</taxon>
        <taxon>Agaricomycetes</taxon>
        <taxon>Agaricomycetidae</taxon>
        <taxon>Agaricales</taxon>
        <taxon>Marasmiineae</taxon>
        <taxon>Omphalotaceae</taxon>
        <taxon>Rhodocollybia</taxon>
    </lineage>
</organism>
<proteinExistence type="predicted"/>
<gene>
    <name evidence="2" type="ORF">BDP27DRAFT_1317092</name>
</gene>
<dbReference type="EMBL" id="JADNRY010000013">
    <property type="protein sequence ID" value="KAF9074441.1"/>
    <property type="molecule type" value="Genomic_DNA"/>
</dbReference>
<evidence type="ECO:0000256" key="1">
    <source>
        <dbReference type="SAM" id="MobiDB-lite"/>
    </source>
</evidence>
<feature type="compositionally biased region" description="Basic residues" evidence="1">
    <location>
        <begin position="96"/>
        <end position="105"/>
    </location>
</feature>
<feature type="region of interest" description="Disordered" evidence="1">
    <location>
        <begin position="364"/>
        <end position="495"/>
    </location>
</feature>
<dbReference type="AlphaFoldDB" id="A0A9P5Q3L2"/>
<dbReference type="Proteomes" id="UP000772434">
    <property type="component" value="Unassembled WGS sequence"/>
</dbReference>
<feature type="compositionally biased region" description="Basic residues" evidence="1">
    <location>
        <begin position="800"/>
        <end position="811"/>
    </location>
</feature>
<feature type="region of interest" description="Disordered" evidence="1">
    <location>
        <begin position="1"/>
        <end position="48"/>
    </location>
</feature>
<accession>A0A9P5Q3L2</accession>
<feature type="compositionally biased region" description="Low complexity" evidence="1">
    <location>
        <begin position="569"/>
        <end position="594"/>
    </location>
</feature>
<reference evidence="2" key="1">
    <citation type="submission" date="2020-11" db="EMBL/GenBank/DDBJ databases">
        <authorList>
            <consortium name="DOE Joint Genome Institute"/>
            <person name="Ahrendt S."/>
            <person name="Riley R."/>
            <person name="Andreopoulos W."/>
            <person name="Labutti K."/>
            <person name="Pangilinan J."/>
            <person name="Ruiz-Duenas F.J."/>
            <person name="Barrasa J.M."/>
            <person name="Sanchez-Garcia M."/>
            <person name="Camarero S."/>
            <person name="Miyauchi S."/>
            <person name="Serrano A."/>
            <person name="Linde D."/>
            <person name="Babiker R."/>
            <person name="Drula E."/>
            <person name="Ayuso-Fernandez I."/>
            <person name="Pacheco R."/>
            <person name="Padilla G."/>
            <person name="Ferreira P."/>
            <person name="Barriuso J."/>
            <person name="Kellner H."/>
            <person name="Castanera R."/>
            <person name="Alfaro M."/>
            <person name="Ramirez L."/>
            <person name="Pisabarro A.G."/>
            <person name="Kuo A."/>
            <person name="Tritt A."/>
            <person name="Lipzen A."/>
            <person name="He G."/>
            <person name="Yan M."/>
            <person name="Ng V."/>
            <person name="Cullen D."/>
            <person name="Martin F."/>
            <person name="Rosso M.-N."/>
            <person name="Henrissat B."/>
            <person name="Hibbett D."/>
            <person name="Martinez A.T."/>
            <person name="Grigoriev I.V."/>
        </authorList>
    </citation>
    <scope>NUCLEOTIDE SEQUENCE</scope>
    <source>
        <strain evidence="2">AH 40177</strain>
    </source>
</reference>
<evidence type="ECO:0000313" key="2">
    <source>
        <dbReference type="EMBL" id="KAF9074441.1"/>
    </source>
</evidence>
<dbReference type="OrthoDB" id="2977099at2759"/>
<feature type="region of interest" description="Disordered" evidence="1">
    <location>
        <begin position="534"/>
        <end position="598"/>
    </location>
</feature>
<feature type="compositionally biased region" description="Low complexity" evidence="1">
    <location>
        <begin position="718"/>
        <end position="743"/>
    </location>
</feature>
<feature type="compositionally biased region" description="Basic residues" evidence="1">
    <location>
        <begin position="775"/>
        <end position="785"/>
    </location>
</feature>